<keyword evidence="3" id="KW-1185">Reference proteome</keyword>
<gene>
    <name evidence="2" type="ORF">EVAR_24742_1</name>
</gene>
<evidence type="ECO:0000313" key="3">
    <source>
        <dbReference type="Proteomes" id="UP000299102"/>
    </source>
</evidence>
<dbReference type="Proteomes" id="UP000299102">
    <property type="component" value="Unassembled WGS sequence"/>
</dbReference>
<name>A0A4C1VDR7_EUMVA</name>
<dbReference type="AlphaFoldDB" id="A0A4C1VDR7"/>
<feature type="region of interest" description="Disordered" evidence="1">
    <location>
        <begin position="20"/>
        <end position="44"/>
    </location>
</feature>
<accession>A0A4C1VDR7</accession>
<sequence>MIRRQRSLMYFRVHLARCTNDRHSRDSPPVRLRPTAAAENNIPTRKQRPYFWAGVSAQHDVRRDRDATTERRRAFANNVAEMYVFIPHRAASHGAAGGRRPLGCGHSQH</sequence>
<proteinExistence type="predicted"/>
<dbReference type="EMBL" id="BGZK01000322">
    <property type="protein sequence ID" value="GBP36739.1"/>
    <property type="molecule type" value="Genomic_DNA"/>
</dbReference>
<organism evidence="2 3">
    <name type="scientific">Eumeta variegata</name>
    <name type="common">Bagworm moth</name>
    <name type="synonym">Eumeta japonica</name>
    <dbReference type="NCBI Taxonomy" id="151549"/>
    <lineage>
        <taxon>Eukaryota</taxon>
        <taxon>Metazoa</taxon>
        <taxon>Ecdysozoa</taxon>
        <taxon>Arthropoda</taxon>
        <taxon>Hexapoda</taxon>
        <taxon>Insecta</taxon>
        <taxon>Pterygota</taxon>
        <taxon>Neoptera</taxon>
        <taxon>Endopterygota</taxon>
        <taxon>Lepidoptera</taxon>
        <taxon>Glossata</taxon>
        <taxon>Ditrysia</taxon>
        <taxon>Tineoidea</taxon>
        <taxon>Psychidae</taxon>
        <taxon>Oiketicinae</taxon>
        <taxon>Eumeta</taxon>
    </lineage>
</organism>
<protein>
    <submittedName>
        <fullName evidence="2">Uncharacterized protein</fullName>
    </submittedName>
</protein>
<evidence type="ECO:0000313" key="2">
    <source>
        <dbReference type="EMBL" id="GBP36739.1"/>
    </source>
</evidence>
<comment type="caution">
    <text evidence="2">The sequence shown here is derived from an EMBL/GenBank/DDBJ whole genome shotgun (WGS) entry which is preliminary data.</text>
</comment>
<evidence type="ECO:0000256" key="1">
    <source>
        <dbReference type="SAM" id="MobiDB-lite"/>
    </source>
</evidence>
<reference evidence="2 3" key="1">
    <citation type="journal article" date="2019" name="Commun. Biol.">
        <title>The bagworm genome reveals a unique fibroin gene that provides high tensile strength.</title>
        <authorList>
            <person name="Kono N."/>
            <person name="Nakamura H."/>
            <person name="Ohtoshi R."/>
            <person name="Tomita M."/>
            <person name="Numata K."/>
            <person name="Arakawa K."/>
        </authorList>
    </citation>
    <scope>NUCLEOTIDE SEQUENCE [LARGE SCALE GENOMIC DNA]</scope>
</reference>